<dbReference type="InterPro" id="IPR013096">
    <property type="entry name" value="Cupin_2"/>
</dbReference>
<proteinExistence type="predicted"/>
<organism evidence="2 3">
    <name type="scientific">Salinarimonas ramus</name>
    <dbReference type="NCBI Taxonomy" id="690164"/>
    <lineage>
        <taxon>Bacteria</taxon>
        <taxon>Pseudomonadati</taxon>
        <taxon>Pseudomonadota</taxon>
        <taxon>Alphaproteobacteria</taxon>
        <taxon>Hyphomicrobiales</taxon>
        <taxon>Salinarimonadaceae</taxon>
        <taxon>Salinarimonas</taxon>
    </lineage>
</organism>
<sequence>MSTSAMISGIDRAHYAEPVDEARVRADWAREDFTFGVFRDPAGQEWNDFVHDTDEYVVVARGRMKVAVGCDTFEAAPGDRIRIPAGVVHSLKTLSDTGSVWFYGYGRAAGGGDG</sequence>
<dbReference type="Proteomes" id="UP000600449">
    <property type="component" value="Unassembled WGS sequence"/>
</dbReference>
<comment type="caution">
    <text evidence="2">The sequence shown here is derived from an EMBL/GenBank/DDBJ whole genome shotgun (WGS) entry which is preliminary data.</text>
</comment>
<dbReference type="RefSeq" id="WP_188908965.1">
    <property type="nucleotide sequence ID" value="NZ_BMMF01000001.1"/>
</dbReference>
<name>A0A917Q3Z6_9HYPH</name>
<gene>
    <name evidence="2" type="ORF">GCM10011322_04040</name>
</gene>
<dbReference type="AlphaFoldDB" id="A0A917Q3Z6"/>
<dbReference type="SUPFAM" id="SSF51182">
    <property type="entry name" value="RmlC-like cupins"/>
    <property type="match status" value="1"/>
</dbReference>
<evidence type="ECO:0000313" key="3">
    <source>
        <dbReference type="Proteomes" id="UP000600449"/>
    </source>
</evidence>
<reference evidence="2 3" key="1">
    <citation type="journal article" date="2014" name="Int. J. Syst. Evol. Microbiol.">
        <title>Complete genome sequence of Corynebacterium casei LMG S-19264T (=DSM 44701T), isolated from a smear-ripened cheese.</title>
        <authorList>
            <consortium name="US DOE Joint Genome Institute (JGI-PGF)"/>
            <person name="Walter F."/>
            <person name="Albersmeier A."/>
            <person name="Kalinowski J."/>
            <person name="Ruckert C."/>
        </authorList>
    </citation>
    <scope>NUCLEOTIDE SEQUENCE [LARGE SCALE GENOMIC DNA]</scope>
    <source>
        <strain evidence="2 3">CGMCC 1.9161</strain>
    </source>
</reference>
<accession>A0A917Q3Z6</accession>
<dbReference type="InterPro" id="IPR011051">
    <property type="entry name" value="RmlC_Cupin_sf"/>
</dbReference>
<dbReference type="Pfam" id="PF07883">
    <property type="entry name" value="Cupin_2"/>
    <property type="match status" value="1"/>
</dbReference>
<dbReference type="EMBL" id="BMMF01000001">
    <property type="protein sequence ID" value="GGK20575.1"/>
    <property type="molecule type" value="Genomic_DNA"/>
</dbReference>
<feature type="domain" description="Cupin type-2" evidence="1">
    <location>
        <begin position="41"/>
        <end position="100"/>
    </location>
</feature>
<evidence type="ECO:0000259" key="1">
    <source>
        <dbReference type="Pfam" id="PF07883"/>
    </source>
</evidence>
<dbReference type="InterPro" id="IPR014710">
    <property type="entry name" value="RmlC-like_jellyroll"/>
</dbReference>
<protein>
    <recommendedName>
        <fullName evidence="1">Cupin type-2 domain-containing protein</fullName>
    </recommendedName>
</protein>
<dbReference type="Gene3D" id="2.60.120.10">
    <property type="entry name" value="Jelly Rolls"/>
    <property type="match status" value="1"/>
</dbReference>
<evidence type="ECO:0000313" key="2">
    <source>
        <dbReference type="EMBL" id="GGK20575.1"/>
    </source>
</evidence>
<keyword evidence="3" id="KW-1185">Reference proteome</keyword>